<evidence type="ECO:0000313" key="3">
    <source>
        <dbReference type="Proteomes" id="UP001281761"/>
    </source>
</evidence>
<evidence type="ECO:0000256" key="1">
    <source>
        <dbReference type="SAM" id="Phobius"/>
    </source>
</evidence>
<dbReference type="Proteomes" id="UP001281761">
    <property type="component" value="Unassembled WGS sequence"/>
</dbReference>
<sequence length="82" mass="9322">MPTSRARLAIVGSDIEIFIVFLFLPGGVVDVRLCLNREIIECTVPSARWSFFAILVGEYPNEPNGKHQTFKRGTIKFYALQY</sequence>
<evidence type="ECO:0000313" key="2">
    <source>
        <dbReference type="EMBL" id="KAK2956400.1"/>
    </source>
</evidence>
<keyword evidence="1" id="KW-0472">Membrane</keyword>
<keyword evidence="1" id="KW-1133">Transmembrane helix</keyword>
<reference evidence="2 3" key="1">
    <citation type="journal article" date="2022" name="bioRxiv">
        <title>Genomics of Preaxostyla Flagellates Illuminates Evolutionary Transitions and the Path Towards Mitochondrial Loss.</title>
        <authorList>
            <person name="Novak L.V.F."/>
            <person name="Treitli S.C."/>
            <person name="Pyrih J."/>
            <person name="Halakuc P."/>
            <person name="Pipaliya S.V."/>
            <person name="Vacek V."/>
            <person name="Brzon O."/>
            <person name="Soukal P."/>
            <person name="Eme L."/>
            <person name="Dacks J.B."/>
            <person name="Karnkowska A."/>
            <person name="Elias M."/>
            <person name="Hampl V."/>
        </authorList>
    </citation>
    <scope>NUCLEOTIDE SEQUENCE [LARGE SCALE GENOMIC DNA]</scope>
    <source>
        <strain evidence="2">NAU3</strain>
        <tissue evidence="2">Gut</tissue>
    </source>
</reference>
<keyword evidence="1" id="KW-0812">Transmembrane</keyword>
<accession>A0ABQ9XY26</accession>
<keyword evidence="3" id="KW-1185">Reference proteome</keyword>
<proteinExistence type="predicted"/>
<gene>
    <name evidence="2" type="ORF">BLNAU_8623</name>
</gene>
<dbReference type="EMBL" id="JARBJD010000056">
    <property type="protein sequence ID" value="KAK2956400.1"/>
    <property type="molecule type" value="Genomic_DNA"/>
</dbReference>
<comment type="caution">
    <text evidence="2">The sequence shown here is derived from an EMBL/GenBank/DDBJ whole genome shotgun (WGS) entry which is preliminary data.</text>
</comment>
<organism evidence="2 3">
    <name type="scientific">Blattamonas nauphoetae</name>
    <dbReference type="NCBI Taxonomy" id="2049346"/>
    <lineage>
        <taxon>Eukaryota</taxon>
        <taxon>Metamonada</taxon>
        <taxon>Preaxostyla</taxon>
        <taxon>Oxymonadida</taxon>
        <taxon>Blattamonas</taxon>
    </lineage>
</organism>
<protein>
    <submittedName>
        <fullName evidence="2">Uncharacterized protein</fullName>
    </submittedName>
</protein>
<name>A0ABQ9XY26_9EUKA</name>
<feature type="transmembrane region" description="Helical" evidence="1">
    <location>
        <begin position="6"/>
        <end position="29"/>
    </location>
</feature>